<evidence type="ECO:0000256" key="1">
    <source>
        <dbReference type="SAM" id="SignalP"/>
    </source>
</evidence>
<keyword evidence="1" id="KW-0732">Signal</keyword>
<proteinExistence type="predicted"/>
<dbReference type="RefSeq" id="WP_310225898.1">
    <property type="nucleotide sequence ID" value="NZ_JAVDSB010000002.1"/>
</dbReference>
<keyword evidence="3" id="KW-1185">Reference proteome</keyword>
<dbReference type="EMBL" id="JAVDSB010000002">
    <property type="protein sequence ID" value="MDR6550792.1"/>
    <property type="molecule type" value="Genomic_DNA"/>
</dbReference>
<dbReference type="PROSITE" id="PS51257">
    <property type="entry name" value="PROKAR_LIPOPROTEIN"/>
    <property type="match status" value="1"/>
</dbReference>
<accession>A0ABU1NVB5</accession>
<dbReference type="Gene3D" id="3.40.190.10">
    <property type="entry name" value="Periplasmic binding protein-like II"/>
    <property type="match status" value="1"/>
</dbReference>
<organism evidence="2 3">
    <name type="scientific">Paenibacillus qinlingensis</name>
    <dbReference type="NCBI Taxonomy" id="1837343"/>
    <lineage>
        <taxon>Bacteria</taxon>
        <taxon>Bacillati</taxon>
        <taxon>Bacillota</taxon>
        <taxon>Bacilli</taxon>
        <taxon>Bacillales</taxon>
        <taxon>Paenibacillaceae</taxon>
        <taxon>Paenibacillus</taxon>
    </lineage>
</organism>
<dbReference type="PANTHER" id="PTHR43649:SF12">
    <property type="entry name" value="DIACETYLCHITOBIOSE BINDING PROTEIN DASA"/>
    <property type="match status" value="1"/>
</dbReference>
<dbReference type="SUPFAM" id="SSF53850">
    <property type="entry name" value="Periplasmic binding protein-like II"/>
    <property type="match status" value="1"/>
</dbReference>
<dbReference type="Pfam" id="PF01547">
    <property type="entry name" value="SBP_bac_1"/>
    <property type="match status" value="1"/>
</dbReference>
<dbReference type="Proteomes" id="UP001267290">
    <property type="component" value="Unassembled WGS sequence"/>
</dbReference>
<evidence type="ECO:0000313" key="3">
    <source>
        <dbReference type="Proteomes" id="UP001267290"/>
    </source>
</evidence>
<feature type="signal peptide" evidence="1">
    <location>
        <begin position="1"/>
        <end position="20"/>
    </location>
</feature>
<reference evidence="2 3" key="1">
    <citation type="submission" date="2023-07" db="EMBL/GenBank/DDBJ databases">
        <title>Sorghum-associated microbial communities from plants grown in Nebraska, USA.</title>
        <authorList>
            <person name="Schachtman D."/>
        </authorList>
    </citation>
    <scope>NUCLEOTIDE SEQUENCE [LARGE SCALE GENOMIC DNA]</scope>
    <source>
        <strain evidence="2 3">CC258</strain>
    </source>
</reference>
<evidence type="ECO:0000313" key="2">
    <source>
        <dbReference type="EMBL" id="MDR6550792.1"/>
    </source>
</evidence>
<gene>
    <name evidence="2" type="ORF">J2736_001979</name>
</gene>
<dbReference type="PANTHER" id="PTHR43649">
    <property type="entry name" value="ARABINOSE-BINDING PROTEIN-RELATED"/>
    <property type="match status" value="1"/>
</dbReference>
<protein>
    <submittedName>
        <fullName evidence="2">Multiple sugar transport system substrate-binding protein</fullName>
    </submittedName>
</protein>
<dbReference type="InterPro" id="IPR050490">
    <property type="entry name" value="Bact_solute-bd_prot1"/>
</dbReference>
<comment type="caution">
    <text evidence="2">The sequence shown here is derived from an EMBL/GenBank/DDBJ whole genome shotgun (WGS) entry which is preliminary data.</text>
</comment>
<keyword evidence="2" id="KW-0813">Transport</keyword>
<feature type="chain" id="PRO_5046706957" evidence="1">
    <location>
        <begin position="21"/>
        <end position="456"/>
    </location>
</feature>
<name>A0ABU1NVB5_9BACL</name>
<sequence length="456" mass="49766">MKRLSVIGLSVAMLSSLALSACGKTETNNGGTSTTTATATSAAATATPAAPAKTVKLKFWGGVPEESGPKAVVDKWNAANKDIQVEYVRFVNDEPGNTKLETALLSTNDAPDLYVSYSDANLDRRITSGMAEPLDDLIKKVNFDVNGIIGANNLIKKDNKTYYLPGAKSLQVMFFNKAMLDAAGEKIPTDWTWDEYVALGKKLTKPGQIGAYLNPTWEPIAIDVLLSAQPNNAYFAADGSSNLNNPALKKGLEVQKQLLDAKAMVPYAEGIANKLQPQDELLKGRTAMVYSGTYLFRYIKDDKAYPDRKFTVAFAPVPQMEKGKNVNGGGFSDYISINAKSANKEAAMKFLDWYLKEGNLEMVAGGRIPSNLKSDINKVADIIIADKGQYFDKDSFMSVLKGNYTYKLTTKTTALAEQRKALMEEAEKYFMNVQPLDKTVETIKKKADDAIKAATK</sequence>
<dbReference type="InterPro" id="IPR006059">
    <property type="entry name" value="SBP"/>
</dbReference>
<keyword evidence="2" id="KW-0762">Sugar transport</keyword>